<evidence type="ECO:0000313" key="3">
    <source>
        <dbReference type="Proteomes" id="UP000184383"/>
    </source>
</evidence>
<proteinExistence type="predicted"/>
<dbReference type="EMBL" id="KV878217">
    <property type="protein sequence ID" value="OJJ30295.1"/>
    <property type="molecule type" value="Genomic_DNA"/>
</dbReference>
<protein>
    <submittedName>
        <fullName evidence="2">Uncharacterized protein</fullName>
    </submittedName>
</protein>
<accession>A0A1L9R5V1</accession>
<dbReference type="InterPro" id="IPR018555">
    <property type="entry name" value="C630.06c-like"/>
</dbReference>
<dbReference type="RefSeq" id="XP_040683972.1">
    <property type="nucleotide sequence ID" value="XM_040831583.1"/>
</dbReference>
<dbReference type="GeneID" id="63747431"/>
<dbReference type="STRING" id="1073089.A0A1L9R5V1"/>
<name>A0A1L9R5V1_ASPWE</name>
<evidence type="ECO:0000256" key="1">
    <source>
        <dbReference type="SAM" id="MobiDB-lite"/>
    </source>
</evidence>
<reference evidence="3" key="1">
    <citation type="journal article" date="2017" name="Genome Biol.">
        <title>Comparative genomics reveals high biological diversity and specific adaptations in the industrially and medically important fungal genus Aspergillus.</title>
        <authorList>
            <person name="de Vries R.P."/>
            <person name="Riley R."/>
            <person name="Wiebenga A."/>
            <person name="Aguilar-Osorio G."/>
            <person name="Amillis S."/>
            <person name="Uchima C.A."/>
            <person name="Anderluh G."/>
            <person name="Asadollahi M."/>
            <person name="Askin M."/>
            <person name="Barry K."/>
            <person name="Battaglia E."/>
            <person name="Bayram O."/>
            <person name="Benocci T."/>
            <person name="Braus-Stromeyer S.A."/>
            <person name="Caldana C."/>
            <person name="Canovas D."/>
            <person name="Cerqueira G.C."/>
            <person name="Chen F."/>
            <person name="Chen W."/>
            <person name="Choi C."/>
            <person name="Clum A."/>
            <person name="Dos Santos R.A."/>
            <person name="Damasio A.R."/>
            <person name="Diallinas G."/>
            <person name="Emri T."/>
            <person name="Fekete E."/>
            <person name="Flipphi M."/>
            <person name="Freyberg S."/>
            <person name="Gallo A."/>
            <person name="Gournas C."/>
            <person name="Habgood R."/>
            <person name="Hainaut M."/>
            <person name="Harispe M.L."/>
            <person name="Henrissat B."/>
            <person name="Hilden K.S."/>
            <person name="Hope R."/>
            <person name="Hossain A."/>
            <person name="Karabika E."/>
            <person name="Karaffa L."/>
            <person name="Karanyi Z."/>
            <person name="Krasevec N."/>
            <person name="Kuo A."/>
            <person name="Kusch H."/>
            <person name="LaButti K."/>
            <person name="Lagendijk E.L."/>
            <person name="Lapidus A."/>
            <person name="Levasseur A."/>
            <person name="Lindquist E."/>
            <person name="Lipzen A."/>
            <person name="Logrieco A.F."/>
            <person name="MacCabe A."/>
            <person name="Maekelae M.R."/>
            <person name="Malavazi I."/>
            <person name="Melin P."/>
            <person name="Meyer V."/>
            <person name="Mielnichuk N."/>
            <person name="Miskei M."/>
            <person name="Molnar A.P."/>
            <person name="Mule G."/>
            <person name="Ngan C.Y."/>
            <person name="Orejas M."/>
            <person name="Orosz E."/>
            <person name="Ouedraogo J.P."/>
            <person name="Overkamp K.M."/>
            <person name="Park H.-S."/>
            <person name="Perrone G."/>
            <person name="Piumi F."/>
            <person name="Punt P.J."/>
            <person name="Ram A.F."/>
            <person name="Ramon A."/>
            <person name="Rauscher S."/>
            <person name="Record E."/>
            <person name="Riano-Pachon D.M."/>
            <person name="Robert V."/>
            <person name="Roehrig J."/>
            <person name="Ruller R."/>
            <person name="Salamov A."/>
            <person name="Salih N.S."/>
            <person name="Samson R.A."/>
            <person name="Sandor E."/>
            <person name="Sanguinetti M."/>
            <person name="Schuetze T."/>
            <person name="Sepcic K."/>
            <person name="Shelest E."/>
            <person name="Sherlock G."/>
            <person name="Sophianopoulou V."/>
            <person name="Squina F.M."/>
            <person name="Sun H."/>
            <person name="Susca A."/>
            <person name="Todd R.B."/>
            <person name="Tsang A."/>
            <person name="Unkles S.E."/>
            <person name="van de Wiele N."/>
            <person name="van Rossen-Uffink D."/>
            <person name="Oliveira J.V."/>
            <person name="Vesth T.C."/>
            <person name="Visser J."/>
            <person name="Yu J.-H."/>
            <person name="Zhou M."/>
            <person name="Andersen M.R."/>
            <person name="Archer D.B."/>
            <person name="Baker S.E."/>
            <person name="Benoit I."/>
            <person name="Brakhage A.A."/>
            <person name="Braus G.H."/>
            <person name="Fischer R."/>
            <person name="Frisvad J.C."/>
            <person name="Goldman G.H."/>
            <person name="Houbraken J."/>
            <person name="Oakley B."/>
            <person name="Pocsi I."/>
            <person name="Scazzocchio C."/>
            <person name="Seiboth B."/>
            <person name="vanKuyk P.A."/>
            <person name="Wortman J."/>
            <person name="Dyer P.S."/>
            <person name="Grigoriev I.V."/>
        </authorList>
    </citation>
    <scope>NUCLEOTIDE SEQUENCE [LARGE SCALE GENOMIC DNA]</scope>
    <source>
        <strain evidence="3">DTO 134E9</strain>
    </source>
</reference>
<feature type="compositionally biased region" description="Basic and acidic residues" evidence="1">
    <location>
        <begin position="103"/>
        <end position="115"/>
    </location>
</feature>
<sequence>MFDLPNAKRVSRDEMLSRESSSPSPSPPPESSYHDAHQRLGELLNIDTFITPDQPVLPSTEQKTDQSRGANPNQPGNAAEDEEEEFEFRLFSAPTKKPTTTSGDDKSAEAGDDSNKTSGAGDGTQKLRIRLRSPTPTPANLGDGRLVNPFRGWQYYFTTEGLYSGSESKGGEESEEVRLRRTQFENVAVSGQDMMGWAKQAWPGCHLPWRVIHLKRQHTKLPPPSKDAVVCTIDPPVKASPKTRKKPGKKRRIQLRKRLTAADDAKQKEAEKRNRKNRERKLKRRQKAREEKAAAAAATGQEVPPADLDGDASSQGGDD</sequence>
<dbReference type="VEuPathDB" id="FungiDB:ASPWEDRAFT_176961"/>
<feature type="compositionally biased region" description="Basic and acidic residues" evidence="1">
    <location>
        <begin position="260"/>
        <end position="272"/>
    </location>
</feature>
<feature type="region of interest" description="Disordered" evidence="1">
    <location>
        <begin position="220"/>
        <end position="319"/>
    </location>
</feature>
<keyword evidence="3" id="KW-1185">Reference proteome</keyword>
<gene>
    <name evidence="2" type="ORF">ASPWEDRAFT_176961</name>
</gene>
<organism evidence="2 3">
    <name type="scientific">Aspergillus wentii DTO 134E9</name>
    <dbReference type="NCBI Taxonomy" id="1073089"/>
    <lineage>
        <taxon>Eukaryota</taxon>
        <taxon>Fungi</taxon>
        <taxon>Dikarya</taxon>
        <taxon>Ascomycota</taxon>
        <taxon>Pezizomycotina</taxon>
        <taxon>Eurotiomycetes</taxon>
        <taxon>Eurotiomycetidae</taxon>
        <taxon>Eurotiales</taxon>
        <taxon>Aspergillaceae</taxon>
        <taxon>Aspergillus</taxon>
        <taxon>Aspergillus subgen. Cremei</taxon>
    </lineage>
</organism>
<feature type="compositionally biased region" description="Polar residues" evidence="1">
    <location>
        <begin position="57"/>
        <end position="76"/>
    </location>
</feature>
<dbReference type="AlphaFoldDB" id="A0A1L9R5V1"/>
<evidence type="ECO:0000313" key="2">
    <source>
        <dbReference type="EMBL" id="OJJ30295.1"/>
    </source>
</evidence>
<feature type="compositionally biased region" description="Basic residues" evidence="1">
    <location>
        <begin position="241"/>
        <end position="259"/>
    </location>
</feature>
<dbReference type="Pfam" id="PF09428">
    <property type="entry name" value="DUF2011"/>
    <property type="match status" value="1"/>
</dbReference>
<dbReference type="Proteomes" id="UP000184383">
    <property type="component" value="Unassembled WGS sequence"/>
</dbReference>
<dbReference type="OrthoDB" id="5425061at2759"/>
<feature type="region of interest" description="Disordered" evidence="1">
    <location>
        <begin position="1"/>
        <end position="143"/>
    </location>
</feature>
<feature type="compositionally biased region" description="Basic residues" evidence="1">
    <location>
        <begin position="273"/>
        <end position="287"/>
    </location>
</feature>